<keyword evidence="2" id="KW-1185">Reference proteome</keyword>
<organism evidence="1 2">
    <name type="scientific">Bacillus sonorensis</name>
    <dbReference type="NCBI Taxonomy" id="119858"/>
    <lineage>
        <taxon>Bacteria</taxon>
        <taxon>Bacillati</taxon>
        <taxon>Bacillota</taxon>
        <taxon>Bacilli</taxon>
        <taxon>Bacillales</taxon>
        <taxon>Bacillaceae</taxon>
        <taxon>Bacillus</taxon>
    </lineage>
</organism>
<protein>
    <submittedName>
        <fullName evidence="1">Uncharacterized protein</fullName>
    </submittedName>
</protein>
<reference evidence="1 2" key="1">
    <citation type="submission" date="2017-06" db="EMBL/GenBank/DDBJ databases">
        <title>Genome sequence of Bacillus sonorensis strain SRCM101395.</title>
        <authorList>
            <person name="Cho S.H."/>
        </authorList>
    </citation>
    <scope>NUCLEOTIDE SEQUENCE [LARGE SCALE GENOMIC DNA]</scope>
    <source>
        <strain evidence="1 2">SRCM101395</strain>
    </source>
</reference>
<dbReference type="EMBL" id="CP021920">
    <property type="protein sequence ID" value="ASB88875.1"/>
    <property type="molecule type" value="Genomic_DNA"/>
</dbReference>
<dbReference type="Proteomes" id="UP000196877">
    <property type="component" value="Chromosome"/>
</dbReference>
<gene>
    <name evidence="1" type="ORF">S101395_02367</name>
</gene>
<accession>A0ABN5AHR4</accession>
<evidence type="ECO:0000313" key="2">
    <source>
        <dbReference type="Proteomes" id="UP000196877"/>
    </source>
</evidence>
<name>A0ABN5AHR4_9BACI</name>
<sequence>MEKKHTEEQVSEDLLLTDDLELEEYELFLTNAKTM</sequence>
<evidence type="ECO:0000313" key="1">
    <source>
        <dbReference type="EMBL" id="ASB88875.1"/>
    </source>
</evidence>
<proteinExistence type="predicted"/>